<reference evidence="2" key="1">
    <citation type="journal article" date="2023" name="Nat. Plants">
        <title>Single-cell RNA sequencing provides a high-resolution roadmap for understanding the multicellular compartmentation of specialized metabolism.</title>
        <authorList>
            <person name="Sun S."/>
            <person name="Shen X."/>
            <person name="Li Y."/>
            <person name="Li Y."/>
            <person name="Wang S."/>
            <person name="Li R."/>
            <person name="Zhang H."/>
            <person name="Shen G."/>
            <person name="Guo B."/>
            <person name="Wei J."/>
            <person name="Xu J."/>
            <person name="St-Pierre B."/>
            <person name="Chen S."/>
            <person name="Sun C."/>
        </authorList>
    </citation>
    <scope>NUCLEOTIDE SEQUENCE [LARGE SCALE GENOMIC DNA]</scope>
</reference>
<organism evidence="1 2">
    <name type="scientific">Catharanthus roseus</name>
    <name type="common">Madagascar periwinkle</name>
    <name type="synonym">Vinca rosea</name>
    <dbReference type="NCBI Taxonomy" id="4058"/>
    <lineage>
        <taxon>Eukaryota</taxon>
        <taxon>Viridiplantae</taxon>
        <taxon>Streptophyta</taxon>
        <taxon>Embryophyta</taxon>
        <taxon>Tracheophyta</taxon>
        <taxon>Spermatophyta</taxon>
        <taxon>Magnoliopsida</taxon>
        <taxon>eudicotyledons</taxon>
        <taxon>Gunneridae</taxon>
        <taxon>Pentapetalae</taxon>
        <taxon>asterids</taxon>
        <taxon>lamiids</taxon>
        <taxon>Gentianales</taxon>
        <taxon>Apocynaceae</taxon>
        <taxon>Rauvolfioideae</taxon>
        <taxon>Vinceae</taxon>
        <taxon>Catharanthinae</taxon>
        <taxon>Catharanthus</taxon>
    </lineage>
</organism>
<accession>A0ACC0AYF0</accession>
<dbReference type="EMBL" id="CM044704">
    <property type="protein sequence ID" value="KAI5665890.1"/>
    <property type="molecule type" value="Genomic_DNA"/>
</dbReference>
<proteinExistence type="predicted"/>
<protein>
    <submittedName>
        <fullName evidence="1">Uncharacterized protein</fullName>
    </submittedName>
</protein>
<keyword evidence="2" id="KW-1185">Reference proteome</keyword>
<dbReference type="Proteomes" id="UP001060085">
    <property type="component" value="Linkage Group LG04"/>
</dbReference>
<evidence type="ECO:0000313" key="1">
    <source>
        <dbReference type="EMBL" id="KAI5665890.1"/>
    </source>
</evidence>
<sequence>MSSLNSLNISLKKKRKKIELEKKKKKMEVMKHFVAVHGVGHGAWVYYKLKPRIEAAGHRFTAVNLAASGINEKKLEEVRSSIDYAAPLLEVLDSVPENEKVILVGHSGGGMTAAVGMEKFPNKISLAVFLNAIMPDTKNRPSYVLEEYTAKTPPEAWKDCQFSAYGDPPITSLVCGPEFISSTLYHLSPIEDHALGKILVRPGSLFIEDLLKAEKFTEEGFGSVPRVYVIAAEDKTIPPEFQRWMIENNPVKEVKEIKGADHMPMFSKPDELSQCLLDIAKKHA</sequence>
<comment type="caution">
    <text evidence="1">The sequence shown here is derived from an EMBL/GenBank/DDBJ whole genome shotgun (WGS) entry which is preliminary data.</text>
</comment>
<name>A0ACC0AYF0_CATRO</name>
<gene>
    <name evidence="1" type="ORF">M9H77_15743</name>
</gene>
<evidence type="ECO:0000313" key="2">
    <source>
        <dbReference type="Proteomes" id="UP001060085"/>
    </source>
</evidence>